<dbReference type="Proteomes" id="UP000198211">
    <property type="component" value="Unassembled WGS sequence"/>
</dbReference>
<comment type="caution">
    <text evidence="1">The sequence shown here is derived from an EMBL/GenBank/DDBJ whole genome shotgun (WGS) entry which is preliminary data.</text>
</comment>
<proteinExistence type="predicted"/>
<sequence>MRDTFAESFESALKRHINIYCNPSNIPQLLRAQNPFLATFLRELSSFCGAAVFTECQRNMFCLQERFELPGSVGVLVIPRYVYDMSSRLQRNRLSELRRVMLLIQNLPTQDEIRRAHSLTDAAGLLFEHVKTRLPFSSTSTKGRVRRLEQLSWRTLARELNHNTLIAVIDCSISC</sequence>
<gene>
    <name evidence="1" type="ORF">PHMEG_00018963</name>
</gene>
<dbReference type="EMBL" id="NBNE01003136">
    <property type="protein sequence ID" value="OWZ08485.1"/>
    <property type="molecule type" value="Genomic_DNA"/>
</dbReference>
<organism evidence="1 2">
    <name type="scientific">Phytophthora megakarya</name>
    <dbReference type="NCBI Taxonomy" id="4795"/>
    <lineage>
        <taxon>Eukaryota</taxon>
        <taxon>Sar</taxon>
        <taxon>Stramenopiles</taxon>
        <taxon>Oomycota</taxon>
        <taxon>Peronosporomycetes</taxon>
        <taxon>Peronosporales</taxon>
        <taxon>Peronosporaceae</taxon>
        <taxon>Phytophthora</taxon>
    </lineage>
</organism>
<dbReference type="AlphaFoldDB" id="A0A225VT30"/>
<reference evidence="2" key="1">
    <citation type="submission" date="2017-03" db="EMBL/GenBank/DDBJ databases">
        <title>Phytopthora megakarya and P. palmivora, two closely related causual agents of cacao black pod achieved similar genome size and gene model numbers by different mechanisms.</title>
        <authorList>
            <person name="Ali S."/>
            <person name="Shao J."/>
            <person name="Larry D.J."/>
            <person name="Kronmiller B."/>
            <person name="Shen D."/>
            <person name="Strem M.D."/>
            <person name="Melnick R.L."/>
            <person name="Guiltinan M.J."/>
            <person name="Tyler B.M."/>
            <person name="Meinhardt L.W."/>
            <person name="Bailey B.A."/>
        </authorList>
    </citation>
    <scope>NUCLEOTIDE SEQUENCE [LARGE SCALE GENOMIC DNA]</scope>
    <source>
        <strain evidence="2">zdho120</strain>
    </source>
</reference>
<dbReference type="OrthoDB" id="124340at2759"/>
<evidence type="ECO:0000313" key="1">
    <source>
        <dbReference type="EMBL" id="OWZ08485.1"/>
    </source>
</evidence>
<keyword evidence="2" id="KW-1185">Reference proteome</keyword>
<name>A0A225VT30_9STRA</name>
<protein>
    <submittedName>
        <fullName evidence="1">Uncharacterized protein</fullName>
    </submittedName>
</protein>
<accession>A0A225VT30</accession>
<evidence type="ECO:0000313" key="2">
    <source>
        <dbReference type="Proteomes" id="UP000198211"/>
    </source>
</evidence>